<evidence type="ECO:0000313" key="1">
    <source>
        <dbReference type="EMBL" id="KAH6936223.1"/>
    </source>
</evidence>
<gene>
    <name evidence="1" type="ORF">HPB50_015003</name>
</gene>
<name>A0ACB7SMY4_HYAAI</name>
<keyword evidence="2" id="KW-1185">Reference proteome</keyword>
<organism evidence="1 2">
    <name type="scientific">Hyalomma asiaticum</name>
    <name type="common">Tick</name>
    <dbReference type="NCBI Taxonomy" id="266040"/>
    <lineage>
        <taxon>Eukaryota</taxon>
        <taxon>Metazoa</taxon>
        <taxon>Ecdysozoa</taxon>
        <taxon>Arthropoda</taxon>
        <taxon>Chelicerata</taxon>
        <taxon>Arachnida</taxon>
        <taxon>Acari</taxon>
        <taxon>Parasitiformes</taxon>
        <taxon>Ixodida</taxon>
        <taxon>Ixodoidea</taxon>
        <taxon>Ixodidae</taxon>
        <taxon>Hyalomminae</taxon>
        <taxon>Hyalomma</taxon>
    </lineage>
</organism>
<dbReference type="Proteomes" id="UP000821845">
    <property type="component" value="Chromosome 3"/>
</dbReference>
<proteinExistence type="predicted"/>
<sequence length="102" mass="11568">MEEKSEEEVEEHTVELSTVVELERKRTPERLRLSGSAPWSCCPWARALQLPPAELEMPGLPPVRCTRVRAVIRTFIMLVGWAKPALGAVHASPRDQSFAERY</sequence>
<dbReference type="EMBL" id="CM023483">
    <property type="protein sequence ID" value="KAH6936223.1"/>
    <property type="molecule type" value="Genomic_DNA"/>
</dbReference>
<protein>
    <submittedName>
        <fullName evidence="1">Uncharacterized protein</fullName>
    </submittedName>
</protein>
<reference evidence="1" key="1">
    <citation type="submission" date="2020-05" db="EMBL/GenBank/DDBJ databases">
        <title>Large-scale comparative analyses of tick genomes elucidate their genetic diversity and vector capacities.</title>
        <authorList>
            <person name="Jia N."/>
            <person name="Wang J."/>
            <person name="Shi W."/>
            <person name="Du L."/>
            <person name="Sun Y."/>
            <person name="Zhan W."/>
            <person name="Jiang J."/>
            <person name="Wang Q."/>
            <person name="Zhang B."/>
            <person name="Ji P."/>
            <person name="Sakyi L.B."/>
            <person name="Cui X."/>
            <person name="Yuan T."/>
            <person name="Jiang B."/>
            <person name="Yang W."/>
            <person name="Lam T.T.-Y."/>
            <person name="Chang Q."/>
            <person name="Ding S."/>
            <person name="Wang X."/>
            <person name="Zhu J."/>
            <person name="Ruan X."/>
            <person name="Zhao L."/>
            <person name="Wei J."/>
            <person name="Que T."/>
            <person name="Du C."/>
            <person name="Cheng J."/>
            <person name="Dai P."/>
            <person name="Han X."/>
            <person name="Huang E."/>
            <person name="Gao Y."/>
            <person name="Liu J."/>
            <person name="Shao H."/>
            <person name="Ye R."/>
            <person name="Li L."/>
            <person name="Wei W."/>
            <person name="Wang X."/>
            <person name="Wang C."/>
            <person name="Yang T."/>
            <person name="Huo Q."/>
            <person name="Li W."/>
            <person name="Guo W."/>
            <person name="Chen H."/>
            <person name="Zhou L."/>
            <person name="Ni X."/>
            <person name="Tian J."/>
            <person name="Zhou Y."/>
            <person name="Sheng Y."/>
            <person name="Liu T."/>
            <person name="Pan Y."/>
            <person name="Xia L."/>
            <person name="Li J."/>
            <person name="Zhao F."/>
            <person name="Cao W."/>
        </authorList>
    </citation>
    <scope>NUCLEOTIDE SEQUENCE</scope>
    <source>
        <strain evidence="1">Hyas-2018</strain>
    </source>
</reference>
<comment type="caution">
    <text evidence="1">The sequence shown here is derived from an EMBL/GenBank/DDBJ whole genome shotgun (WGS) entry which is preliminary data.</text>
</comment>
<evidence type="ECO:0000313" key="2">
    <source>
        <dbReference type="Proteomes" id="UP000821845"/>
    </source>
</evidence>
<accession>A0ACB7SMY4</accession>